<dbReference type="InterPro" id="IPR010994">
    <property type="entry name" value="RuvA_2-like"/>
</dbReference>
<dbReference type="AlphaFoldDB" id="A0A937KB09"/>
<name>A0A937KB09_9BACT</name>
<reference evidence="2" key="1">
    <citation type="submission" date="2021-01" db="EMBL/GenBank/DDBJ databases">
        <title>Fulvivirga kasyanovii gen. nov., sp nov., a novel member of the phylum Bacteroidetes isolated from seawater in a mussel farm.</title>
        <authorList>
            <person name="Zhao L.-H."/>
            <person name="Wang Z.-J."/>
        </authorList>
    </citation>
    <scope>NUCLEOTIDE SEQUENCE</scope>
    <source>
        <strain evidence="2">29W222</strain>
    </source>
</reference>
<comment type="caution">
    <text evidence="2">The sequence shown here is derived from an EMBL/GenBank/DDBJ whole genome shotgun (WGS) entry which is preliminary data.</text>
</comment>
<evidence type="ECO:0000313" key="3">
    <source>
        <dbReference type="Proteomes" id="UP000614216"/>
    </source>
</evidence>
<keyword evidence="3" id="KW-1185">Reference proteome</keyword>
<dbReference type="EMBL" id="JAEUGD010000004">
    <property type="protein sequence ID" value="MBL6445249.1"/>
    <property type="molecule type" value="Genomic_DNA"/>
</dbReference>
<dbReference type="RefSeq" id="WP_202854787.1">
    <property type="nucleotide sequence ID" value="NZ_JAEUGD010000004.1"/>
</dbReference>
<dbReference type="Proteomes" id="UP000614216">
    <property type="component" value="Unassembled WGS sequence"/>
</dbReference>
<gene>
    <name evidence="2" type="ORF">JMN32_02945</name>
</gene>
<keyword evidence="1" id="KW-0732">Signal</keyword>
<sequence length="687" mass="79029">MKLVYFIALALLMLHAMPLPGQNSDIEEDFQSLAEHTQAFKDEEISTGYYETLLLYYSHPLNLNLASVEELRSLFILSEVQISNLKSYINEYGRLLTIYELQAIPGFDIPTIQRLLPFIRVSDDGLQSDNRPLIKRMLSEPNNYILLRYQRTLEKKAGYTKKGNKYAGSPDQLLFKFRVRHAHDFGLGLTIKKDAGEALTFDRPTNRYGADFYSFHFQLQDKGCLKNLVLGDYRIQFGQSLLLAAGFNIGKNPETITTNRKPNLGILPFTSTLESNYFRGFASTYKLSKRINITGFYSRVAQDATPEIDTLISNENFIRSINLSGLHRTSSELAANNQVIQQSAGGNILYQNHPSNLQVGFTMVTDFFSLPIIPADKPYKQFDFHGKHNLGISLSSNYNWQNINLFAEIGQSGNGGIGVVGGLIAHLAPQLQTSVVLRRYERNFRSIHGQAFGESAINQNEQGVYWGLKYQPSRKFILSTYFDRFSFPWLKYRIDAPSNGYEYLTRLSYIPSRKTIFYLQYREQSKARNVQERTSGLKAPLNNFKRSYMINLDHTPHKDVSFKSRVQFSNYETQNQITYGFAMVQDISIDLNKLRVCGRLALFDTDDYDNRQYVYEKDVLYGFSIPPYSGKGTRQYILLQYKATRKINFWIRFARTHYREIESIGSGTDKIQGNIKTDVKFQTRIKF</sequence>
<protein>
    <submittedName>
        <fullName evidence="2">Helix-hairpin-helix domain-containing protein</fullName>
    </submittedName>
</protein>
<feature type="signal peptide" evidence="1">
    <location>
        <begin position="1"/>
        <end position="21"/>
    </location>
</feature>
<evidence type="ECO:0000313" key="2">
    <source>
        <dbReference type="EMBL" id="MBL6445249.1"/>
    </source>
</evidence>
<accession>A0A937KB09</accession>
<dbReference type="SUPFAM" id="SSF47781">
    <property type="entry name" value="RuvA domain 2-like"/>
    <property type="match status" value="1"/>
</dbReference>
<organism evidence="2 3">
    <name type="scientific">Fulvivirga marina</name>
    <dbReference type="NCBI Taxonomy" id="2494733"/>
    <lineage>
        <taxon>Bacteria</taxon>
        <taxon>Pseudomonadati</taxon>
        <taxon>Bacteroidota</taxon>
        <taxon>Cytophagia</taxon>
        <taxon>Cytophagales</taxon>
        <taxon>Fulvivirgaceae</taxon>
        <taxon>Fulvivirga</taxon>
    </lineage>
</organism>
<feature type="chain" id="PRO_5037174739" evidence="1">
    <location>
        <begin position="22"/>
        <end position="687"/>
    </location>
</feature>
<evidence type="ECO:0000256" key="1">
    <source>
        <dbReference type="SAM" id="SignalP"/>
    </source>
</evidence>
<proteinExistence type="predicted"/>